<evidence type="ECO:0000256" key="4">
    <source>
        <dbReference type="RuleBase" id="RU362039"/>
    </source>
</evidence>
<dbReference type="Gene3D" id="3.60.21.10">
    <property type="match status" value="1"/>
</dbReference>
<keyword evidence="2 4" id="KW-0479">Metal-binding</keyword>
<dbReference type="RefSeq" id="WP_013738998.1">
    <property type="nucleotide sequence ID" value="NC_015436.1"/>
</dbReference>
<dbReference type="InterPro" id="IPR041802">
    <property type="entry name" value="MPP_YfcE"/>
</dbReference>
<proteinExistence type="inferred from homology"/>
<dbReference type="KEGG" id="scc:Spico_0373"/>
<evidence type="ECO:0000313" key="7">
    <source>
        <dbReference type="Proteomes" id="UP000007939"/>
    </source>
</evidence>
<dbReference type="InterPro" id="IPR020935">
    <property type="entry name" value="PdiEstase_YfcE_CS"/>
</dbReference>
<dbReference type="OrthoDB" id="9800565at2"/>
<dbReference type="InterPro" id="IPR000979">
    <property type="entry name" value="Phosphodiesterase_MJ0936/Vps29"/>
</dbReference>
<comment type="cofactor">
    <cofactor evidence="4">
        <name>a divalent metal cation</name>
        <dbReference type="ChEBI" id="CHEBI:60240"/>
    </cofactor>
</comment>
<evidence type="ECO:0000256" key="3">
    <source>
        <dbReference type="ARBA" id="ARBA00022801"/>
    </source>
</evidence>
<name>F4GHR4_PARC1</name>
<dbReference type="eggNOG" id="COG0622">
    <property type="taxonomic scope" value="Bacteria"/>
</dbReference>
<reference evidence="7" key="1">
    <citation type="submission" date="2011-04" db="EMBL/GenBank/DDBJ databases">
        <title>The complete genome of Spirochaeta coccoides DSM 17374.</title>
        <authorList>
            <person name="Lucas S."/>
            <person name="Copeland A."/>
            <person name="Lapidus A."/>
            <person name="Bruce D."/>
            <person name="Goodwin L."/>
            <person name="Pitluck S."/>
            <person name="Peters L."/>
            <person name="Kyrpides N."/>
            <person name="Mavromatis K."/>
            <person name="Pagani I."/>
            <person name="Ivanova N."/>
            <person name="Ovchinnikova G."/>
            <person name="Lu M."/>
            <person name="Detter J.C."/>
            <person name="Tapia R."/>
            <person name="Han C."/>
            <person name="Land M."/>
            <person name="Hauser L."/>
            <person name="Markowitz V."/>
            <person name="Cheng J.-F."/>
            <person name="Hugenholtz P."/>
            <person name="Woyke T."/>
            <person name="Wu D."/>
            <person name="Spring S."/>
            <person name="Schroeder M."/>
            <person name="Brambilla E."/>
            <person name="Klenk H.-P."/>
            <person name="Eisen J.A."/>
        </authorList>
    </citation>
    <scope>NUCLEOTIDE SEQUENCE [LARGE SCALE GENOMIC DNA]</scope>
    <source>
        <strain evidence="7">ATCC BAA-1237 / DSM 17374 / SPN1</strain>
    </source>
</reference>
<dbReference type="STRING" id="760011.Spico_0373"/>
<dbReference type="Proteomes" id="UP000007939">
    <property type="component" value="Chromosome"/>
</dbReference>
<dbReference type="InterPro" id="IPR029052">
    <property type="entry name" value="Metallo-depent_PP-like"/>
</dbReference>
<feature type="domain" description="Calcineurin-like phosphoesterase" evidence="5">
    <location>
        <begin position="4"/>
        <end position="166"/>
    </location>
</feature>
<accession>F4GHR4</accession>
<evidence type="ECO:0000259" key="5">
    <source>
        <dbReference type="Pfam" id="PF12850"/>
    </source>
</evidence>
<dbReference type="NCBIfam" id="TIGR00040">
    <property type="entry name" value="yfcE"/>
    <property type="match status" value="1"/>
</dbReference>
<dbReference type="GO" id="GO:0016787">
    <property type="term" value="F:hydrolase activity"/>
    <property type="evidence" value="ECO:0007669"/>
    <property type="project" value="UniProtKB-UniRule"/>
</dbReference>
<dbReference type="Pfam" id="PF12850">
    <property type="entry name" value="Metallophos_2"/>
    <property type="match status" value="1"/>
</dbReference>
<dbReference type="GO" id="GO:0046872">
    <property type="term" value="F:metal ion binding"/>
    <property type="evidence" value="ECO:0007669"/>
    <property type="project" value="UniProtKB-KW"/>
</dbReference>
<sequence length="188" mass="20853">MPRLLFASDIHGSASAMRRLVEAYRVEKASRLILLGDLLYHGPRNDLPDEYAPKQVIEMLNELKDDILVALRGNCDAEVDQMVLNFPMMADYAPLFLDDLGGRVVYLTHGHVYGADNLPPLKPGDVLMQGHTHVPFMGKRNGTMVLNPGSVALPKGGSVPSYMTYENEVFTLKALDGKIQEELNLRGF</sequence>
<dbReference type="InterPro" id="IPR024654">
    <property type="entry name" value="Calcineurin-like_PHP_lpxH"/>
</dbReference>
<reference evidence="6 7" key="2">
    <citation type="journal article" date="2012" name="Stand. Genomic Sci.">
        <title>Complete genome sequence of the termite hindgut bacterium Spirochaeta coccoides type strain (SPN1(T)), reclassification in the genus Sphaerochaeta as Sphaerochaeta coccoides comb. nov. and emendations of the family Spirochaetaceae and the genus Sphaerochaeta.</title>
        <authorList>
            <person name="Abt B."/>
            <person name="Han C."/>
            <person name="Scheuner C."/>
            <person name="Lu M."/>
            <person name="Lapidus A."/>
            <person name="Nolan M."/>
            <person name="Lucas S."/>
            <person name="Hammon N."/>
            <person name="Deshpande S."/>
            <person name="Cheng J.F."/>
            <person name="Tapia R."/>
            <person name="Goodwin L.A."/>
            <person name="Pitluck S."/>
            <person name="Liolios K."/>
            <person name="Pagani I."/>
            <person name="Ivanova N."/>
            <person name="Mavromatis K."/>
            <person name="Mikhailova N."/>
            <person name="Huntemann M."/>
            <person name="Pati A."/>
            <person name="Chen A."/>
            <person name="Palaniappan K."/>
            <person name="Land M."/>
            <person name="Hauser L."/>
            <person name="Brambilla E.M."/>
            <person name="Rohde M."/>
            <person name="Spring S."/>
            <person name="Gronow S."/>
            <person name="Goker M."/>
            <person name="Woyke T."/>
            <person name="Bristow J."/>
            <person name="Eisen J.A."/>
            <person name="Markowitz V."/>
            <person name="Hugenholtz P."/>
            <person name="Kyrpides N.C."/>
            <person name="Klenk H.P."/>
            <person name="Detter J.C."/>
        </authorList>
    </citation>
    <scope>NUCLEOTIDE SEQUENCE [LARGE SCALE GENOMIC DNA]</scope>
    <source>
        <strain evidence="7">ATCC BAA-1237 / DSM 17374 / SPN1</strain>
    </source>
</reference>
<dbReference type="SUPFAM" id="SSF56300">
    <property type="entry name" value="Metallo-dependent phosphatases"/>
    <property type="match status" value="1"/>
</dbReference>
<organism evidence="6 7">
    <name type="scientific">Parasphaerochaeta coccoides (strain ATCC BAA-1237 / DSM 17374 / SPN1)</name>
    <name type="common">Sphaerochaeta coccoides</name>
    <dbReference type="NCBI Taxonomy" id="760011"/>
    <lineage>
        <taxon>Bacteria</taxon>
        <taxon>Pseudomonadati</taxon>
        <taxon>Spirochaetota</taxon>
        <taxon>Spirochaetia</taxon>
        <taxon>Spirochaetales</taxon>
        <taxon>Sphaerochaetaceae</taxon>
        <taxon>Parasphaerochaeta</taxon>
    </lineage>
</organism>
<keyword evidence="3" id="KW-0378">Hydrolase</keyword>
<evidence type="ECO:0000256" key="1">
    <source>
        <dbReference type="ARBA" id="ARBA00008950"/>
    </source>
</evidence>
<keyword evidence="7" id="KW-1185">Reference proteome</keyword>
<dbReference type="EC" id="3.1.4.-" evidence="4"/>
<evidence type="ECO:0000313" key="6">
    <source>
        <dbReference type="EMBL" id="AEC01602.1"/>
    </source>
</evidence>
<gene>
    <name evidence="6" type="ordered locus">Spico_0373</name>
</gene>
<comment type="similarity">
    <text evidence="1 4">Belongs to the metallophosphoesterase superfamily. YfcE family.</text>
</comment>
<dbReference type="CDD" id="cd00841">
    <property type="entry name" value="MPP_YfcE"/>
    <property type="match status" value="1"/>
</dbReference>
<dbReference type="HOGENOM" id="CLU_063749_1_1_12"/>
<evidence type="ECO:0000256" key="2">
    <source>
        <dbReference type="ARBA" id="ARBA00022723"/>
    </source>
</evidence>
<dbReference type="AlphaFoldDB" id="F4GHR4"/>
<dbReference type="PROSITE" id="PS01269">
    <property type="entry name" value="UPF0025"/>
    <property type="match status" value="1"/>
</dbReference>
<protein>
    <recommendedName>
        <fullName evidence="4">Phosphoesterase</fullName>
        <ecNumber evidence="4">3.1.4.-</ecNumber>
    </recommendedName>
</protein>
<dbReference type="NCBIfam" id="NF006988">
    <property type="entry name" value="PRK09453.1"/>
    <property type="match status" value="1"/>
</dbReference>
<dbReference type="EMBL" id="CP002659">
    <property type="protein sequence ID" value="AEC01602.1"/>
    <property type="molecule type" value="Genomic_DNA"/>
</dbReference>